<feature type="compositionally biased region" description="Basic and acidic residues" evidence="1">
    <location>
        <begin position="66"/>
        <end position="76"/>
    </location>
</feature>
<dbReference type="AlphaFoldDB" id="A0A0P1A5V7"/>
<evidence type="ECO:0000256" key="2">
    <source>
        <dbReference type="SAM" id="Phobius"/>
    </source>
</evidence>
<sequence>MNVFSTAATRFDSTMMRLRGLCVAGKLLFYLLFLRRHCCRSFGGSFGGSKDSTKLSTPDAVGVRSKVGDKDSEGQGRKTTHDRRQT</sequence>
<organism evidence="3 4">
    <name type="scientific">Plasmopara halstedii</name>
    <name type="common">Downy mildew of sunflower</name>
    <dbReference type="NCBI Taxonomy" id="4781"/>
    <lineage>
        <taxon>Eukaryota</taxon>
        <taxon>Sar</taxon>
        <taxon>Stramenopiles</taxon>
        <taxon>Oomycota</taxon>
        <taxon>Peronosporomycetes</taxon>
        <taxon>Peronosporales</taxon>
        <taxon>Peronosporaceae</taxon>
        <taxon>Plasmopara</taxon>
    </lineage>
</organism>
<evidence type="ECO:0000313" key="3">
    <source>
        <dbReference type="EMBL" id="CEG35953.1"/>
    </source>
</evidence>
<keyword evidence="2" id="KW-1133">Transmembrane helix</keyword>
<keyword evidence="4" id="KW-1185">Reference proteome</keyword>
<dbReference type="GeneID" id="36395331"/>
<feature type="transmembrane region" description="Helical" evidence="2">
    <location>
        <begin position="16"/>
        <end position="34"/>
    </location>
</feature>
<accession>A0A0P1A5V7</accession>
<evidence type="ECO:0000313" key="4">
    <source>
        <dbReference type="Proteomes" id="UP000054928"/>
    </source>
</evidence>
<keyword evidence="2" id="KW-0472">Membrane</keyword>
<dbReference type="EMBL" id="CCYD01000109">
    <property type="protein sequence ID" value="CEG35953.1"/>
    <property type="molecule type" value="Genomic_DNA"/>
</dbReference>
<feature type="region of interest" description="Disordered" evidence="1">
    <location>
        <begin position="42"/>
        <end position="86"/>
    </location>
</feature>
<name>A0A0P1A5V7_PLAHL</name>
<evidence type="ECO:0000256" key="1">
    <source>
        <dbReference type="SAM" id="MobiDB-lite"/>
    </source>
</evidence>
<keyword evidence="2" id="KW-0812">Transmembrane</keyword>
<dbReference type="Proteomes" id="UP000054928">
    <property type="component" value="Unassembled WGS sequence"/>
</dbReference>
<protein>
    <submittedName>
        <fullName evidence="3">Uncharacterized protein</fullName>
    </submittedName>
</protein>
<reference evidence="4" key="1">
    <citation type="submission" date="2014-09" db="EMBL/GenBank/DDBJ databases">
        <authorList>
            <person name="Sharma Rahul"/>
            <person name="Thines Marco"/>
        </authorList>
    </citation>
    <scope>NUCLEOTIDE SEQUENCE [LARGE SCALE GENOMIC DNA]</scope>
</reference>
<dbReference type="RefSeq" id="XP_024572322.1">
    <property type="nucleotide sequence ID" value="XM_024729902.1"/>
</dbReference>
<proteinExistence type="predicted"/>